<comment type="caution">
    <text evidence="1">The sequence shown here is derived from an EMBL/GenBank/DDBJ whole genome shotgun (WGS) entry which is preliminary data.</text>
</comment>
<feature type="non-terminal residue" evidence="1">
    <location>
        <position position="1"/>
    </location>
</feature>
<proteinExistence type="predicted"/>
<accession>A0AC60QX31</accession>
<organism evidence="1 2">
    <name type="scientific">Ixodes persulcatus</name>
    <name type="common">Taiga tick</name>
    <dbReference type="NCBI Taxonomy" id="34615"/>
    <lineage>
        <taxon>Eukaryota</taxon>
        <taxon>Metazoa</taxon>
        <taxon>Ecdysozoa</taxon>
        <taxon>Arthropoda</taxon>
        <taxon>Chelicerata</taxon>
        <taxon>Arachnida</taxon>
        <taxon>Acari</taxon>
        <taxon>Parasitiformes</taxon>
        <taxon>Ixodida</taxon>
        <taxon>Ixodoidea</taxon>
        <taxon>Ixodidae</taxon>
        <taxon>Ixodinae</taxon>
        <taxon>Ixodes</taxon>
    </lineage>
</organism>
<reference evidence="1 2" key="1">
    <citation type="journal article" date="2020" name="Cell">
        <title>Large-Scale Comparative Analyses of Tick Genomes Elucidate Their Genetic Diversity and Vector Capacities.</title>
        <authorList>
            <consortium name="Tick Genome and Microbiome Consortium (TIGMIC)"/>
            <person name="Jia N."/>
            <person name="Wang J."/>
            <person name="Shi W."/>
            <person name="Du L."/>
            <person name="Sun Y."/>
            <person name="Zhan W."/>
            <person name="Jiang J.F."/>
            <person name="Wang Q."/>
            <person name="Zhang B."/>
            <person name="Ji P."/>
            <person name="Bell-Sakyi L."/>
            <person name="Cui X.M."/>
            <person name="Yuan T.T."/>
            <person name="Jiang B.G."/>
            <person name="Yang W.F."/>
            <person name="Lam T.T."/>
            <person name="Chang Q.C."/>
            <person name="Ding S.J."/>
            <person name="Wang X.J."/>
            <person name="Zhu J.G."/>
            <person name="Ruan X.D."/>
            <person name="Zhao L."/>
            <person name="Wei J.T."/>
            <person name="Ye R.Z."/>
            <person name="Que T.C."/>
            <person name="Du C.H."/>
            <person name="Zhou Y.H."/>
            <person name="Cheng J.X."/>
            <person name="Dai P.F."/>
            <person name="Guo W.B."/>
            <person name="Han X.H."/>
            <person name="Huang E.J."/>
            <person name="Li L.F."/>
            <person name="Wei W."/>
            <person name="Gao Y.C."/>
            <person name="Liu J.Z."/>
            <person name="Shao H.Z."/>
            <person name="Wang X."/>
            <person name="Wang C.C."/>
            <person name="Yang T.C."/>
            <person name="Huo Q.B."/>
            <person name="Li W."/>
            <person name="Chen H.Y."/>
            <person name="Chen S.E."/>
            <person name="Zhou L.G."/>
            <person name="Ni X.B."/>
            <person name="Tian J.H."/>
            <person name="Sheng Y."/>
            <person name="Liu T."/>
            <person name="Pan Y.S."/>
            <person name="Xia L.Y."/>
            <person name="Li J."/>
            <person name="Zhao F."/>
            <person name="Cao W.C."/>
        </authorList>
    </citation>
    <scope>NUCLEOTIDE SEQUENCE [LARGE SCALE GENOMIC DNA]</scope>
    <source>
        <strain evidence="1">Iper-2018</strain>
    </source>
</reference>
<name>A0AC60QX31_IXOPE</name>
<evidence type="ECO:0000313" key="2">
    <source>
        <dbReference type="Proteomes" id="UP000805193"/>
    </source>
</evidence>
<keyword evidence="2" id="KW-1185">Reference proteome</keyword>
<gene>
    <name evidence="1" type="ORF">HPB47_014746</name>
</gene>
<protein>
    <submittedName>
        <fullName evidence="1">Uncharacterized protein</fullName>
    </submittedName>
</protein>
<evidence type="ECO:0000313" key="1">
    <source>
        <dbReference type="EMBL" id="KAG0443584.1"/>
    </source>
</evidence>
<dbReference type="Proteomes" id="UP000805193">
    <property type="component" value="Unassembled WGS sequence"/>
</dbReference>
<sequence length="182" mass="20433">NGIHCEFWATVVANLEQSMTTMVHKRELQNNVLKFEAVCGFPSVVDALDGCHLAVVALTTTGDALPAPRVVARVVQAVVHRGLGLSEQWRRSQRAKSSECRTLRRQNLTLVDRYEARRTAIDAKGDGPHGSASKQRAWLQITKDLYTVSNVRRDVADVKKKWADYKSIHKKRGKTSFELSYS</sequence>
<dbReference type="EMBL" id="JABSTQ010003190">
    <property type="protein sequence ID" value="KAG0443584.1"/>
    <property type="molecule type" value="Genomic_DNA"/>
</dbReference>